<keyword evidence="2" id="KW-0328">Glycosyltransferase</keyword>
<sequence length="332" mass="36611">MLEGQLKPRGPARMLVSILNWDHVEETLTCLADACASDTPELRFVVLDNGSRVDPRPQVAARFAQVDCLRVPVNLGFTGGHNRVMQLALEQGYEAVLLLNNDCQISAASLLALLRALDADPGLGAASALIYRRQQPAIPMMVAGHIDWAQHRSIRPNDPQALQPPGSPTLLMGTALALRCSALRQIGLLDDRYFAYYEDNELSARLHAAGWRAAYVPGALCLHEYKPLQQFSTLALYLLTRNAWLFWRQHTPATSARGLQRHLLARALEDFGLLRKNQAGAEREAAFLAGLWDGLRGRSGPPPADLRHPAWFGAVLKAAPYRAAHWLDRLAA</sequence>
<reference evidence="5" key="1">
    <citation type="submission" date="2020-12" db="EMBL/GenBank/DDBJ databases">
        <title>The genome sequence of Inhella sp. 1Y17.</title>
        <authorList>
            <person name="Liu Y."/>
        </authorList>
    </citation>
    <scope>NUCLEOTIDE SEQUENCE</scope>
    <source>
        <strain evidence="5">1Y17</strain>
    </source>
</reference>
<comment type="similarity">
    <text evidence="1">Belongs to the glycosyltransferase 2 family.</text>
</comment>
<proteinExistence type="inferred from homology"/>
<dbReference type="GO" id="GO:0016757">
    <property type="term" value="F:glycosyltransferase activity"/>
    <property type="evidence" value="ECO:0007669"/>
    <property type="project" value="UniProtKB-KW"/>
</dbReference>
<dbReference type="Pfam" id="PF00535">
    <property type="entry name" value="Glycos_transf_2"/>
    <property type="match status" value="1"/>
</dbReference>
<name>A0A931J1A3_9BURK</name>
<evidence type="ECO:0000256" key="2">
    <source>
        <dbReference type="ARBA" id="ARBA00022676"/>
    </source>
</evidence>
<feature type="domain" description="Glycosyltransferase 2-like" evidence="4">
    <location>
        <begin position="28"/>
        <end position="186"/>
    </location>
</feature>
<evidence type="ECO:0000313" key="6">
    <source>
        <dbReference type="Proteomes" id="UP000613266"/>
    </source>
</evidence>
<dbReference type="SUPFAM" id="SSF53448">
    <property type="entry name" value="Nucleotide-diphospho-sugar transferases"/>
    <property type="match status" value="1"/>
</dbReference>
<dbReference type="RefSeq" id="WP_198110118.1">
    <property type="nucleotide sequence ID" value="NZ_JAEDAK010000003.1"/>
</dbReference>
<dbReference type="EMBL" id="JAEDAK010000003">
    <property type="protein sequence ID" value="MBH9576506.1"/>
    <property type="molecule type" value="Genomic_DNA"/>
</dbReference>
<organism evidence="5 6">
    <name type="scientific">Inhella proteolytica</name>
    <dbReference type="NCBI Taxonomy" id="2795029"/>
    <lineage>
        <taxon>Bacteria</taxon>
        <taxon>Pseudomonadati</taxon>
        <taxon>Pseudomonadota</taxon>
        <taxon>Betaproteobacteria</taxon>
        <taxon>Burkholderiales</taxon>
        <taxon>Sphaerotilaceae</taxon>
        <taxon>Inhella</taxon>
    </lineage>
</organism>
<accession>A0A931J1A3</accession>
<dbReference type="InterPro" id="IPR001173">
    <property type="entry name" value="Glyco_trans_2-like"/>
</dbReference>
<keyword evidence="3" id="KW-0808">Transferase</keyword>
<dbReference type="InterPro" id="IPR029044">
    <property type="entry name" value="Nucleotide-diphossugar_trans"/>
</dbReference>
<evidence type="ECO:0000259" key="4">
    <source>
        <dbReference type="Pfam" id="PF00535"/>
    </source>
</evidence>
<protein>
    <submittedName>
        <fullName evidence="5">Glycosyltransferase</fullName>
    </submittedName>
</protein>
<evidence type="ECO:0000256" key="1">
    <source>
        <dbReference type="ARBA" id="ARBA00006739"/>
    </source>
</evidence>
<dbReference type="PANTHER" id="PTHR43179:SF12">
    <property type="entry name" value="GALACTOFURANOSYLTRANSFERASE GLFT2"/>
    <property type="match status" value="1"/>
</dbReference>
<comment type="caution">
    <text evidence="5">The sequence shown here is derived from an EMBL/GenBank/DDBJ whole genome shotgun (WGS) entry which is preliminary data.</text>
</comment>
<dbReference type="Gene3D" id="3.90.550.10">
    <property type="entry name" value="Spore Coat Polysaccharide Biosynthesis Protein SpsA, Chain A"/>
    <property type="match status" value="1"/>
</dbReference>
<evidence type="ECO:0000313" key="5">
    <source>
        <dbReference type="EMBL" id="MBH9576506.1"/>
    </source>
</evidence>
<dbReference type="PANTHER" id="PTHR43179">
    <property type="entry name" value="RHAMNOSYLTRANSFERASE WBBL"/>
    <property type="match status" value="1"/>
</dbReference>
<keyword evidence="6" id="KW-1185">Reference proteome</keyword>
<dbReference type="Proteomes" id="UP000613266">
    <property type="component" value="Unassembled WGS sequence"/>
</dbReference>
<gene>
    <name evidence="5" type="ORF">I7X39_06285</name>
</gene>
<evidence type="ECO:0000256" key="3">
    <source>
        <dbReference type="ARBA" id="ARBA00022679"/>
    </source>
</evidence>
<dbReference type="AlphaFoldDB" id="A0A931J1A3"/>